<dbReference type="InterPro" id="IPR033905">
    <property type="entry name" value="Secretory_peroxidase"/>
</dbReference>
<dbReference type="SUPFAM" id="SSF48113">
    <property type="entry name" value="Heme-dependent peroxidases"/>
    <property type="match status" value="1"/>
</dbReference>
<feature type="binding site" evidence="15">
    <location>
        <position position="65"/>
    </location>
    <ligand>
        <name>Ca(2+)</name>
        <dbReference type="ChEBI" id="CHEBI:29108"/>
        <label>1</label>
    </ligand>
</feature>
<dbReference type="GO" id="GO:0006979">
    <property type="term" value="P:response to oxidative stress"/>
    <property type="evidence" value="ECO:0007669"/>
    <property type="project" value="UniProtKB-UniRule"/>
</dbReference>
<organism evidence="20 21">
    <name type="scientific">Eragrostis curvula</name>
    <name type="common">weeping love grass</name>
    <dbReference type="NCBI Taxonomy" id="38414"/>
    <lineage>
        <taxon>Eukaryota</taxon>
        <taxon>Viridiplantae</taxon>
        <taxon>Streptophyta</taxon>
        <taxon>Embryophyta</taxon>
        <taxon>Tracheophyta</taxon>
        <taxon>Spermatophyta</taxon>
        <taxon>Magnoliopsida</taxon>
        <taxon>Liliopsida</taxon>
        <taxon>Poales</taxon>
        <taxon>Poaceae</taxon>
        <taxon>PACMAD clade</taxon>
        <taxon>Chloridoideae</taxon>
        <taxon>Eragrostideae</taxon>
        <taxon>Eragrostidinae</taxon>
        <taxon>Eragrostis</taxon>
    </lineage>
</organism>
<feature type="binding site" evidence="15">
    <location>
        <position position="70"/>
    </location>
    <ligand>
        <name>Ca(2+)</name>
        <dbReference type="ChEBI" id="CHEBI:29108"/>
        <label>1</label>
    </ligand>
</feature>
<dbReference type="Proteomes" id="UP000324897">
    <property type="component" value="Unassembled WGS sequence"/>
</dbReference>
<dbReference type="Pfam" id="PF00141">
    <property type="entry name" value="peroxidase"/>
    <property type="match status" value="1"/>
</dbReference>
<dbReference type="CDD" id="cd00693">
    <property type="entry name" value="secretory_peroxidase"/>
    <property type="match status" value="1"/>
</dbReference>
<keyword evidence="8 15" id="KW-0408">Iron</keyword>
<keyword evidence="4 18" id="KW-0349">Heme</keyword>
<feature type="chain" id="PRO_5023977182" description="Peroxidase" evidence="18">
    <location>
        <begin position="27"/>
        <end position="343"/>
    </location>
</feature>
<comment type="catalytic activity">
    <reaction evidence="1 18">
        <text>2 a phenolic donor + H2O2 = 2 a phenolic radical donor + 2 H2O</text>
        <dbReference type="Rhea" id="RHEA:56136"/>
        <dbReference type="ChEBI" id="CHEBI:15377"/>
        <dbReference type="ChEBI" id="CHEBI:16240"/>
        <dbReference type="ChEBI" id="CHEBI:139520"/>
        <dbReference type="ChEBI" id="CHEBI:139521"/>
        <dbReference type="EC" id="1.11.1.7"/>
    </reaction>
</comment>
<dbReference type="PRINTS" id="PR00458">
    <property type="entry name" value="PEROXIDASE"/>
</dbReference>
<keyword evidence="21" id="KW-1185">Reference proteome</keyword>
<keyword evidence="7 18" id="KW-0560">Oxidoreductase</keyword>
<feature type="non-terminal residue" evidence="20">
    <location>
        <position position="1"/>
    </location>
</feature>
<evidence type="ECO:0000256" key="4">
    <source>
        <dbReference type="ARBA" id="ARBA00022617"/>
    </source>
</evidence>
<dbReference type="AlphaFoldDB" id="A0A5J9U139"/>
<feature type="disulfide bond" evidence="17">
    <location>
        <begin position="33"/>
        <end position="111"/>
    </location>
</feature>
<keyword evidence="18" id="KW-0964">Secreted</keyword>
<feature type="binding site" evidence="15">
    <location>
        <position position="83"/>
    </location>
    <ligand>
        <name>Ca(2+)</name>
        <dbReference type="ChEBI" id="CHEBI:29108"/>
        <label>1</label>
    </ligand>
</feature>
<name>A0A5J9U139_9POAL</name>
<dbReference type="PROSITE" id="PS50873">
    <property type="entry name" value="PEROXIDASE_4"/>
    <property type="match status" value="1"/>
</dbReference>
<comment type="function">
    <text evidence="18">Removal of H(2)O(2), oxidation of toxic reductants, biosynthesis and degradation of lignin, suberization, auxin catabolism, response to environmental stresses such as wounding, pathogen attack and oxidative stress.</text>
</comment>
<dbReference type="InterPro" id="IPR019794">
    <property type="entry name" value="Peroxidases_AS"/>
</dbReference>
<keyword evidence="12 18" id="KW-0376">Hydrogen peroxide</keyword>
<dbReference type="GO" id="GO:0140825">
    <property type="term" value="F:lactoperoxidase activity"/>
    <property type="evidence" value="ECO:0007669"/>
    <property type="project" value="UniProtKB-EC"/>
</dbReference>
<evidence type="ECO:0000256" key="5">
    <source>
        <dbReference type="ARBA" id="ARBA00022723"/>
    </source>
</evidence>
<evidence type="ECO:0000256" key="12">
    <source>
        <dbReference type="ARBA" id="ARBA00023324"/>
    </source>
</evidence>
<keyword evidence="11" id="KW-0873">Pyrrolidone carboxylic acid</keyword>
<evidence type="ECO:0000256" key="9">
    <source>
        <dbReference type="ARBA" id="ARBA00023157"/>
    </source>
</evidence>
<evidence type="ECO:0000256" key="3">
    <source>
        <dbReference type="ARBA" id="ARBA00022559"/>
    </source>
</evidence>
<evidence type="ECO:0000256" key="16">
    <source>
        <dbReference type="PIRSR" id="PIRSR600823-4"/>
    </source>
</evidence>
<dbReference type="FunFam" id="1.10.420.10:FF:000001">
    <property type="entry name" value="Peroxidase"/>
    <property type="match status" value="1"/>
</dbReference>
<comment type="cofactor">
    <cofactor evidence="15 18">
        <name>heme b</name>
        <dbReference type="ChEBI" id="CHEBI:60344"/>
    </cofactor>
    <text evidence="15 18">Binds 1 heme b (iron(II)-protoporphyrin IX) group per subunit.</text>
</comment>
<feature type="signal peptide" evidence="18">
    <location>
        <begin position="1"/>
        <end position="26"/>
    </location>
</feature>
<keyword evidence="3 18" id="KW-0575">Peroxidase</keyword>
<evidence type="ECO:0000256" key="7">
    <source>
        <dbReference type="ARBA" id="ARBA00023002"/>
    </source>
</evidence>
<dbReference type="Gene3D" id="1.10.520.10">
    <property type="match status" value="1"/>
</dbReference>
<evidence type="ECO:0000256" key="17">
    <source>
        <dbReference type="PIRSR" id="PIRSR600823-5"/>
    </source>
</evidence>
<keyword evidence="6 15" id="KW-0106">Calcium</keyword>
<feature type="site" description="Transition state stabilizer" evidence="16">
    <location>
        <position position="60"/>
    </location>
</feature>
<evidence type="ECO:0000256" key="1">
    <source>
        <dbReference type="ARBA" id="ARBA00000189"/>
    </source>
</evidence>
<feature type="disulfide bond" evidence="17">
    <location>
        <begin position="197"/>
        <end position="218"/>
    </location>
</feature>
<feature type="binding site" description="axial binding residue" evidence="15">
    <location>
        <position position="190"/>
    </location>
    <ligand>
        <name>heme b</name>
        <dbReference type="ChEBI" id="CHEBI:60344"/>
    </ligand>
    <ligandPart>
        <name>Fe</name>
        <dbReference type="ChEBI" id="CHEBI:18248"/>
    </ligandPart>
</feature>
<feature type="disulfide bond" evidence="17">
    <location>
        <begin position="117"/>
        <end position="305"/>
    </location>
</feature>
<feature type="binding site" evidence="15">
    <location>
        <position position="191"/>
    </location>
    <ligand>
        <name>Ca(2+)</name>
        <dbReference type="ChEBI" id="CHEBI:29108"/>
        <label>2</label>
    </ligand>
</feature>
<feature type="active site" description="Proton acceptor" evidence="13">
    <location>
        <position position="64"/>
    </location>
</feature>
<feature type="binding site" evidence="15">
    <location>
        <position position="237"/>
    </location>
    <ligand>
        <name>Ca(2+)</name>
        <dbReference type="ChEBI" id="CHEBI:29108"/>
        <label>2</label>
    </ligand>
</feature>
<feature type="binding site" evidence="15">
    <location>
        <position position="229"/>
    </location>
    <ligand>
        <name>Ca(2+)</name>
        <dbReference type="ChEBI" id="CHEBI:29108"/>
        <label>2</label>
    </ligand>
</feature>
<dbReference type="PROSITE" id="PS00436">
    <property type="entry name" value="PEROXIDASE_2"/>
    <property type="match status" value="1"/>
</dbReference>
<evidence type="ECO:0000256" key="8">
    <source>
        <dbReference type="ARBA" id="ARBA00023004"/>
    </source>
</evidence>
<accession>A0A5J9U139</accession>
<dbReference type="PRINTS" id="PR00461">
    <property type="entry name" value="PLPEROXIDASE"/>
</dbReference>
<feature type="binding site" evidence="15">
    <location>
        <position position="74"/>
    </location>
    <ligand>
        <name>Ca(2+)</name>
        <dbReference type="ChEBI" id="CHEBI:29108"/>
        <label>1</label>
    </ligand>
</feature>
<evidence type="ECO:0000256" key="14">
    <source>
        <dbReference type="PIRSR" id="PIRSR600823-2"/>
    </source>
</evidence>
<evidence type="ECO:0000256" key="6">
    <source>
        <dbReference type="ARBA" id="ARBA00022837"/>
    </source>
</evidence>
<keyword evidence="18" id="KW-0732">Signal</keyword>
<evidence type="ECO:0000313" key="20">
    <source>
        <dbReference type="EMBL" id="TVU16721.1"/>
    </source>
</evidence>
<dbReference type="EC" id="1.11.1.7" evidence="18"/>
<evidence type="ECO:0000256" key="11">
    <source>
        <dbReference type="ARBA" id="ARBA00023283"/>
    </source>
</evidence>
<dbReference type="GO" id="GO:0042744">
    <property type="term" value="P:hydrogen peroxide catabolic process"/>
    <property type="evidence" value="ECO:0007669"/>
    <property type="project" value="UniProtKB-KW"/>
</dbReference>
<dbReference type="GO" id="GO:0046872">
    <property type="term" value="F:metal ion binding"/>
    <property type="evidence" value="ECO:0007669"/>
    <property type="project" value="UniProtKB-UniRule"/>
</dbReference>
<dbReference type="OrthoDB" id="2113341at2759"/>
<keyword evidence="5 15" id="KW-0479">Metal-binding</keyword>
<evidence type="ECO:0000256" key="15">
    <source>
        <dbReference type="PIRSR" id="PIRSR600823-3"/>
    </source>
</evidence>
<comment type="caution">
    <text evidence="20">The sequence shown here is derived from an EMBL/GenBank/DDBJ whole genome shotgun (WGS) entry which is preliminary data.</text>
</comment>
<comment type="similarity">
    <text evidence="18">Belongs to the peroxidase family. Classical plant (class III) peroxidase subfamily.</text>
</comment>
<evidence type="ECO:0000256" key="13">
    <source>
        <dbReference type="PIRSR" id="PIRSR600823-1"/>
    </source>
</evidence>
<dbReference type="Gene3D" id="1.10.420.10">
    <property type="entry name" value="Peroxidase, domain 2"/>
    <property type="match status" value="1"/>
</dbReference>
<sequence>MAPSKSGALAVALLALLVSPPALSSASTTLESCPALEGIVRTAVEAALRQDIALAAGLLRIFFHDCFPQGCDASVLLTGSGSEQQLAPNLTLQPRALQLIEDIRAQVHAACGPTVSCADITALATRDAVHASGGPLYDVPLGRLDSLAPAPSSAVFQLPQASSDASTLINAFQSRNLSEVDLVALSGGGHTVGRARCSSFSNRFGESGAFARRLAANCSADAGRLQELDVTTPDAFDNKYYVNLQNGEGVLTSDQVLTGDWRTSWVVDGFAGNQWWFFGQFGQSMVKLGNLKPGGNAAGEIRRNCAKPNNAPQNNNNMLLHLLQDSAAGVDQGFADEGLAASA</sequence>
<feature type="binding site" evidence="15">
    <location>
        <position position="232"/>
    </location>
    <ligand>
        <name>Ca(2+)</name>
        <dbReference type="ChEBI" id="CHEBI:29108"/>
        <label>2</label>
    </ligand>
</feature>
<dbReference type="PANTHER" id="PTHR31517">
    <property type="match status" value="1"/>
</dbReference>
<keyword evidence="9 17" id="KW-1015">Disulfide bond</keyword>
<comment type="subcellular location">
    <subcellularLocation>
        <location evidence="2 18">Secreted</location>
    </subcellularLocation>
</comment>
<evidence type="ECO:0000256" key="2">
    <source>
        <dbReference type="ARBA" id="ARBA00004613"/>
    </source>
</evidence>
<feature type="binding site" evidence="15">
    <location>
        <position position="72"/>
    </location>
    <ligand>
        <name>Ca(2+)</name>
        <dbReference type="ChEBI" id="CHEBI:29108"/>
        <label>1</label>
    </ligand>
</feature>
<dbReference type="InterPro" id="IPR010255">
    <property type="entry name" value="Haem_peroxidase_sf"/>
</dbReference>
<evidence type="ECO:0000259" key="19">
    <source>
        <dbReference type="PROSITE" id="PS50873"/>
    </source>
</evidence>
<proteinExistence type="inferred from homology"/>
<feature type="domain" description="Plant heme peroxidase family profile" evidence="19">
    <location>
        <begin position="22"/>
        <end position="309"/>
    </location>
</feature>
<dbReference type="PANTHER" id="PTHR31517:SF51">
    <property type="entry name" value="PEROXIDASE 55"/>
    <property type="match status" value="1"/>
</dbReference>
<feature type="disulfide bond" evidence="17">
    <location>
        <begin position="66"/>
        <end position="71"/>
    </location>
</feature>
<dbReference type="GO" id="GO:0005576">
    <property type="term" value="C:extracellular region"/>
    <property type="evidence" value="ECO:0007669"/>
    <property type="project" value="UniProtKB-SubCell"/>
</dbReference>
<dbReference type="FunFam" id="1.10.520.10:FF:000009">
    <property type="entry name" value="Peroxidase"/>
    <property type="match status" value="1"/>
</dbReference>
<reference evidence="20 21" key="1">
    <citation type="journal article" date="2019" name="Sci. Rep.">
        <title>A high-quality genome of Eragrostis curvula grass provides insights into Poaceae evolution and supports new strategies to enhance forage quality.</title>
        <authorList>
            <person name="Carballo J."/>
            <person name="Santos B.A.C.M."/>
            <person name="Zappacosta D."/>
            <person name="Garbus I."/>
            <person name="Selva J.P."/>
            <person name="Gallo C.A."/>
            <person name="Diaz A."/>
            <person name="Albertini E."/>
            <person name="Caccamo M."/>
            <person name="Echenique V."/>
        </authorList>
    </citation>
    <scope>NUCLEOTIDE SEQUENCE [LARGE SCALE GENOMIC DNA]</scope>
    <source>
        <strain evidence="21">cv. Victoria</strain>
        <tissue evidence="20">Leaf</tissue>
    </source>
</reference>
<dbReference type="EMBL" id="RWGY01000031">
    <property type="protein sequence ID" value="TVU16721.1"/>
    <property type="molecule type" value="Genomic_DNA"/>
</dbReference>
<dbReference type="Gramene" id="TVU16721">
    <property type="protein sequence ID" value="TVU16721"/>
    <property type="gene ID" value="EJB05_40296"/>
</dbReference>
<dbReference type="InterPro" id="IPR002016">
    <property type="entry name" value="Haem_peroxidase"/>
</dbReference>
<evidence type="ECO:0000313" key="21">
    <source>
        <dbReference type="Proteomes" id="UP000324897"/>
    </source>
</evidence>
<gene>
    <name evidence="20" type="ORF">EJB05_40296</name>
</gene>
<keyword evidence="10" id="KW-0325">Glycoprotein</keyword>
<evidence type="ECO:0000256" key="10">
    <source>
        <dbReference type="ARBA" id="ARBA00023180"/>
    </source>
</evidence>
<dbReference type="GO" id="GO:0020037">
    <property type="term" value="F:heme binding"/>
    <property type="evidence" value="ECO:0007669"/>
    <property type="project" value="UniProtKB-UniRule"/>
</dbReference>
<dbReference type="InterPro" id="IPR000823">
    <property type="entry name" value="Peroxidase_pln"/>
</dbReference>
<evidence type="ECO:0000256" key="18">
    <source>
        <dbReference type="RuleBase" id="RU362060"/>
    </source>
</evidence>
<feature type="binding site" evidence="14">
    <location>
        <position position="159"/>
    </location>
    <ligand>
        <name>substrate</name>
    </ligand>
</feature>
<comment type="cofactor">
    <cofactor evidence="15 18">
        <name>Ca(2+)</name>
        <dbReference type="ChEBI" id="CHEBI:29108"/>
    </cofactor>
    <text evidence="15 18">Binds 2 calcium ions per subunit.</text>
</comment>
<protein>
    <recommendedName>
        <fullName evidence="18">Peroxidase</fullName>
        <ecNumber evidence="18">1.11.1.7</ecNumber>
    </recommendedName>
</protein>